<feature type="chain" id="PRO_5038118110" evidence="1">
    <location>
        <begin position="19"/>
        <end position="156"/>
    </location>
</feature>
<name>A0A927FVS1_9HYPH</name>
<dbReference type="Proteomes" id="UP000654108">
    <property type="component" value="Unassembled WGS sequence"/>
</dbReference>
<sequence>MRFLIALAIALLALPTWASEAYVNARFGYAISVPEGLEGQGESDNGDGQRFVAAGRPTELAVWGGFITGQPDFSGFAGWSIRQDEAAGWGISYQASTPTWASWSGTSGGRVLYQRLIALCAPGTYAAFRLEYSQADRVTVDPVIEKLVPSLHATGC</sequence>
<evidence type="ECO:0000313" key="2">
    <source>
        <dbReference type="EMBL" id="MBD8065544.1"/>
    </source>
</evidence>
<protein>
    <submittedName>
        <fullName evidence="2">Uncharacterized protein</fullName>
    </submittedName>
</protein>
<keyword evidence="1" id="KW-0732">Signal</keyword>
<dbReference type="EMBL" id="JACYFU010000002">
    <property type="protein sequence ID" value="MBD8065544.1"/>
    <property type="molecule type" value="Genomic_DNA"/>
</dbReference>
<proteinExistence type="predicted"/>
<gene>
    <name evidence="2" type="ORF">IC608_08655</name>
</gene>
<reference evidence="2" key="1">
    <citation type="submission" date="2020-09" db="EMBL/GenBank/DDBJ databases">
        <title>Genome seq and assembly of Devosia sp.</title>
        <authorList>
            <person name="Chhetri G."/>
        </authorList>
    </citation>
    <scope>NUCLEOTIDE SEQUENCE</scope>
    <source>
        <strain evidence="2">PTR5</strain>
    </source>
</reference>
<dbReference type="RefSeq" id="WP_191774540.1">
    <property type="nucleotide sequence ID" value="NZ_JACYFU010000002.1"/>
</dbReference>
<feature type="signal peptide" evidence="1">
    <location>
        <begin position="1"/>
        <end position="18"/>
    </location>
</feature>
<comment type="caution">
    <text evidence="2">The sequence shown here is derived from an EMBL/GenBank/DDBJ whole genome shotgun (WGS) entry which is preliminary data.</text>
</comment>
<organism evidence="2 3">
    <name type="scientific">Devosia oryzisoli</name>
    <dbReference type="NCBI Taxonomy" id="2774138"/>
    <lineage>
        <taxon>Bacteria</taxon>
        <taxon>Pseudomonadati</taxon>
        <taxon>Pseudomonadota</taxon>
        <taxon>Alphaproteobacteria</taxon>
        <taxon>Hyphomicrobiales</taxon>
        <taxon>Devosiaceae</taxon>
        <taxon>Devosia</taxon>
    </lineage>
</organism>
<accession>A0A927FVS1</accession>
<evidence type="ECO:0000313" key="3">
    <source>
        <dbReference type="Proteomes" id="UP000654108"/>
    </source>
</evidence>
<evidence type="ECO:0000256" key="1">
    <source>
        <dbReference type="SAM" id="SignalP"/>
    </source>
</evidence>
<keyword evidence="3" id="KW-1185">Reference proteome</keyword>
<dbReference type="AlphaFoldDB" id="A0A927FVS1"/>